<sequence length="253" mass="28910">MKGYFVVYENEDEQFDIKCDLRPDVEDEVPELQSLLYSEIENTCNVLKALDNTSDEIKRKYFKKLLSLAQVGLVPENSAQPKMAMVALDKLKTEMLHIEGKRIKNRYMKRLGITAIILSAIVGCMMCLLFHLLKSNVFCMMGYTWFGAMIGAWVSYGARKFQLEFEDMSLIEKDMLEPIIRLIYIGICSLIFELFLSCGFATITVGNITTESIKNYQEIQILVGIICGLVESKMGIDIYKRANSVLETELEKE</sequence>
<dbReference type="EMBL" id="CYZK01000014">
    <property type="protein sequence ID" value="CUO45221.1"/>
    <property type="molecule type" value="Genomic_DNA"/>
</dbReference>
<accession>A0A174F6C6</accession>
<keyword evidence="1" id="KW-0472">Membrane</keyword>
<feature type="transmembrane region" description="Helical" evidence="1">
    <location>
        <begin position="179"/>
        <end position="203"/>
    </location>
</feature>
<gene>
    <name evidence="2" type="ORF">ERS852481_02098</name>
</gene>
<evidence type="ECO:0000256" key="1">
    <source>
        <dbReference type="SAM" id="Phobius"/>
    </source>
</evidence>
<dbReference type="AlphaFoldDB" id="A0A174F6C6"/>
<keyword evidence="1" id="KW-0812">Transmembrane</keyword>
<proteinExistence type="predicted"/>
<reference evidence="2 3" key="1">
    <citation type="submission" date="2015-09" db="EMBL/GenBank/DDBJ databases">
        <authorList>
            <consortium name="Pathogen Informatics"/>
        </authorList>
    </citation>
    <scope>NUCLEOTIDE SEQUENCE [LARGE SCALE GENOMIC DNA]</scope>
    <source>
        <strain evidence="2 3">2789STDY5834866</strain>
    </source>
</reference>
<protein>
    <submittedName>
        <fullName evidence="2">Uncharacterized protein</fullName>
    </submittedName>
</protein>
<name>A0A174F6C6_9FIRM</name>
<dbReference type="Proteomes" id="UP000095362">
    <property type="component" value="Unassembled WGS sequence"/>
</dbReference>
<keyword evidence="1" id="KW-1133">Transmembrane helix</keyword>
<evidence type="ECO:0000313" key="3">
    <source>
        <dbReference type="Proteomes" id="UP000095362"/>
    </source>
</evidence>
<organism evidence="2 3">
    <name type="scientific">Coprococcus comes</name>
    <dbReference type="NCBI Taxonomy" id="410072"/>
    <lineage>
        <taxon>Bacteria</taxon>
        <taxon>Bacillati</taxon>
        <taxon>Bacillota</taxon>
        <taxon>Clostridia</taxon>
        <taxon>Lachnospirales</taxon>
        <taxon>Lachnospiraceae</taxon>
        <taxon>Coprococcus</taxon>
    </lineage>
</organism>
<feature type="transmembrane region" description="Helical" evidence="1">
    <location>
        <begin position="111"/>
        <end position="134"/>
    </location>
</feature>
<feature type="transmembrane region" description="Helical" evidence="1">
    <location>
        <begin position="140"/>
        <end position="158"/>
    </location>
</feature>
<dbReference type="RefSeq" id="WP_055261455.1">
    <property type="nucleotide sequence ID" value="NZ_CYZK01000014.1"/>
</dbReference>
<evidence type="ECO:0000313" key="2">
    <source>
        <dbReference type="EMBL" id="CUO45221.1"/>
    </source>
</evidence>